<gene>
    <name evidence="4" type="ORF">E9998_00545</name>
</gene>
<keyword evidence="2 4" id="KW-0808">Transferase</keyword>
<dbReference type="CDD" id="cd03801">
    <property type="entry name" value="GT4_PimA-like"/>
    <property type="match status" value="1"/>
</dbReference>
<organism evidence="4 5">
    <name type="scientific">Glycomyces paridis</name>
    <dbReference type="NCBI Taxonomy" id="2126555"/>
    <lineage>
        <taxon>Bacteria</taxon>
        <taxon>Bacillati</taxon>
        <taxon>Actinomycetota</taxon>
        <taxon>Actinomycetes</taxon>
        <taxon>Glycomycetales</taxon>
        <taxon>Glycomycetaceae</taxon>
        <taxon>Glycomyces</taxon>
    </lineage>
</organism>
<dbReference type="PANTHER" id="PTHR12526">
    <property type="entry name" value="GLYCOSYLTRANSFERASE"/>
    <property type="match status" value="1"/>
</dbReference>
<keyword evidence="5" id="KW-1185">Reference proteome</keyword>
<accession>A0A4S8PRV5</accession>
<comment type="caution">
    <text evidence="4">The sequence shown here is derived from an EMBL/GenBank/DDBJ whole genome shotgun (WGS) entry which is preliminary data.</text>
</comment>
<dbReference type="PANTHER" id="PTHR12526:SF600">
    <property type="entry name" value="GLYCOSYL TRANSFERASE GROUP 1"/>
    <property type="match status" value="1"/>
</dbReference>
<sequence length="497" mass="54868">MLVQNGVVGDSRVQKEAESAAAAGWEVFLLGRATGRAEEWELGGAAVRLVQVGRVFDRRRHEVRRAWLRSPLAYPPGPLKDYRRKQVRAWRADLETLRAGRASAGRGTAALLPRRAAVTAARGWVGLRARATDRLDAKRAKATGLPERVAGAFWQRVLGDRAWRRLDPALWDLELGFGPVVDALEPDLIHANDFQMLGVGARAKVRAAARGRDVKLVWDVHEFLPGLKPWKDHPWWRPAQLAHEREHAPHADAVVTVSEPLADLLVAEHGLARRPAVVMNAPDTDGLAEAEDVPDLRELCGVEKDTPLMVYSGAPLEQRGIHTMVEALPALPNVHAVLMLSRHHWKYVRDLVARGEELGVAGRLHLLPHLPYRQVVPFVAAADIGVNPVLHHQNHEISLHTKIFDYSHARLPLVVSDVRTVAETVRATGQGEVFRAGDTADFVRAVEAVLADPDRYREAYEGRVPLEEWTWRRQAETLTGVYAGLIGPAPVAVGAAA</sequence>
<evidence type="ECO:0000256" key="2">
    <source>
        <dbReference type="ARBA" id="ARBA00022679"/>
    </source>
</evidence>
<dbReference type="OrthoDB" id="3318784at2"/>
<dbReference type="InterPro" id="IPR028098">
    <property type="entry name" value="Glyco_trans_4-like_N"/>
</dbReference>
<evidence type="ECO:0000259" key="3">
    <source>
        <dbReference type="Pfam" id="PF13439"/>
    </source>
</evidence>
<dbReference type="Pfam" id="PF13692">
    <property type="entry name" value="Glyco_trans_1_4"/>
    <property type="match status" value="1"/>
</dbReference>
<keyword evidence="1" id="KW-0328">Glycosyltransferase</keyword>
<reference evidence="4 5" key="1">
    <citation type="journal article" date="2018" name="Int. J. Syst. Evol. Microbiol.">
        <title>Glycomyces paridis sp. nov., isolated from the medicinal plant Paris polyphylla.</title>
        <authorList>
            <person name="Fang X.M."/>
            <person name="Bai J.L."/>
            <person name="Su J."/>
            <person name="Zhao L.L."/>
            <person name="Liu H.Y."/>
            <person name="Ma B.P."/>
            <person name="Zhang Y.Q."/>
            <person name="Yu L.Y."/>
        </authorList>
    </citation>
    <scope>NUCLEOTIDE SEQUENCE [LARGE SCALE GENOMIC DNA]</scope>
    <source>
        <strain evidence="4 5">CPCC 204357</strain>
    </source>
</reference>
<name>A0A4S8PRV5_9ACTN</name>
<dbReference type="Pfam" id="PF13439">
    <property type="entry name" value="Glyco_transf_4"/>
    <property type="match status" value="1"/>
</dbReference>
<dbReference type="SUPFAM" id="SSF53756">
    <property type="entry name" value="UDP-Glycosyltransferase/glycogen phosphorylase"/>
    <property type="match status" value="1"/>
</dbReference>
<evidence type="ECO:0000313" key="4">
    <source>
        <dbReference type="EMBL" id="THV32272.1"/>
    </source>
</evidence>
<dbReference type="RefSeq" id="WP_136528043.1">
    <property type="nucleotide sequence ID" value="NZ_STGX01000001.1"/>
</dbReference>
<dbReference type="AlphaFoldDB" id="A0A4S8PRV5"/>
<evidence type="ECO:0000256" key="1">
    <source>
        <dbReference type="ARBA" id="ARBA00022676"/>
    </source>
</evidence>
<evidence type="ECO:0000313" key="5">
    <source>
        <dbReference type="Proteomes" id="UP000305792"/>
    </source>
</evidence>
<proteinExistence type="predicted"/>
<dbReference type="Gene3D" id="3.40.50.2000">
    <property type="entry name" value="Glycogen Phosphorylase B"/>
    <property type="match status" value="2"/>
</dbReference>
<feature type="domain" description="Glycosyltransferase subfamily 4-like N-terminal" evidence="3">
    <location>
        <begin position="180"/>
        <end position="284"/>
    </location>
</feature>
<dbReference type="Proteomes" id="UP000305792">
    <property type="component" value="Unassembled WGS sequence"/>
</dbReference>
<protein>
    <submittedName>
        <fullName evidence="4">Glycosyltransferase family 4 protein</fullName>
    </submittedName>
</protein>
<dbReference type="EMBL" id="STGX01000001">
    <property type="protein sequence ID" value="THV32272.1"/>
    <property type="molecule type" value="Genomic_DNA"/>
</dbReference>
<dbReference type="GO" id="GO:0016757">
    <property type="term" value="F:glycosyltransferase activity"/>
    <property type="evidence" value="ECO:0007669"/>
    <property type="project" value="UniProtKB-KW"/>
</dbReference>